<dbReference type="AlphaFoldDB" id="A0A1W4X7Q4"/>
<dbReference type="InterPro" id="IPR000734">
    <property type="entry name" value="TAG_lipase"/>
</dbReference>
<dbReference type="GeneID" id="108739461"/>
<evidence type="ECO:0000256" key="5">
    <source>
        <dbReference type="SAM" id="SignalP"/>
    </source>
</evidence>
<dbReference type="Pfam" id="PF00151">
    <property type="entry name" value="Lipase"/>
    <property type="match status" value="1"/>
</dbReference>
<dbReference type="GO" id="GO:0016298">
    <property type="term" value="F:lipase activity"/>
    <property type="evidence" value="ECO:0007669"/>
    <property type="project" value="InterPro"/>
</dbReference>
<dbReference type="PRINTS" id="PR00821">
    <property type="entry name" value="TAGLIPASE"/>
</dbReference>
<name>A0A1W4X7Q4_AGRPL</name>
<feature type="domain" description="Lipase" evidence="6">
    <location>
        <begin position="30"/>
        <end position="262"/>
    </location>
</feature>
<evidence type="ECO:0000256" key="3">
    <source>
        <dbReference type="ARBA" id="ARBA00022525"/>
    </source>
</evidence>
<dbReference type="GO" id="GO:0005615">
    <property type="term" value="C:extracellular space"/>
    <property type="evidence" value="ECO:0007669"/>
    <property type="project" value="TreeGrafter"/>
</dbReference>
<dbReference type="InterPro" id="IPR013818">
    <property type="entry name" value="Lipase"/>
</dbReference>
<evidence type="ECO:0000256" key="1">
    <source>
        <dbReference type="ARBA" id="ARBA00004613"/>
    </source>
</evidence>
<protein>
    <submittedName>
        <fullName evidence="8">Pancreatic triacylglycerol lipase-like</fullName>
    </submittedName>
</protein>
<dbReference type="InParanoid" id="A0A1W4X7Q4"/>
<keyword evidence="7" id="KW-1185">Reference proteome</keyword>
<evidence type="ECO:0000313" key="8">
    <source>
        <dbReference type="RefSeq" id="XP_018328867.1"/>
    </source>
</evidence>
<feature type="signal peptide" evidence="5">
    <location>
        <begin position="1"/>
        <end position="24"/>
    </location>
</feature>
<evidence type="ECO:0000256" key="4">
    <source>
        <dbReference type="RuleBase" id="RU004262"/>
    </source>
</evidence>
<evidence type="ECO:0000256" key="2">
    <source>
        <dbReference type="ARBA" id="ARBA00010701"/>
    </source>
</evidence>
<dbReference type="GO" id="GO:0016042">
    <property type="term" value="P:lipid catabolic process"/>
    <property type="evidence" value="ECO:0007669"/>
    <property type="project" value="TreeGrafter"/>
</dbReference>
<dbReference type="SUPFAM" id="SSF53474">
    <property type="entry name" value="alpha/beta-Hydrolases"/>
    <property type="match status" value="1"/>
</dbReference>
<feature type="chain" id="PRO_5010738255" evidence="5">
    <location>
        <begin position="25"/>
        <end position="301"/>
    </location>
</feature>
<keyword evidence="3" id="KW-0964">Secreted</keyword>
<dbReference type="Proteomes" id="UP000192223">
    <property type="component" value="Unplaced"/>
</dbReference>
<keyword evidence="5" id="KW-0732">Signal</keyword>
<evidence type="ECO:0000259" key="6">
    <source>
        <dbReference type="Pfam" id="PF00151"/>
    </source>
</evidence>
<dbReference type="OrthoDB" id="199913at2759"/>
<accession>A0A1W4X7Q4</accession>
<organism evidence="7 8">
    <name type="scientific">Agrilus planipennis</name>
    <name type="common">Emerald ash borer</name>
    <name type="synonym">Agrilus marcopoli</name>
    <dbReference type="NCBI Taxonomy" id="224129"/>
    <lineage>
        <taxon>Eukaryota</taxon>
        <taxon>Metazoa</taxon>
        <taxon>Ecdysozoa</taxon>
        <taxon>Arthropoda</taxon>
        <taxon>Hexapoda</taxon>
        <taxon>Insecta</taxon>
        <taxon>Pterygota</taxon>
        <taxon>Neoptera</taxon>
        <taxon>Endopterygota</taxon>
        <taxon>Coleoptera</taxon>
        <taxon>Polyphaga</taxon>
        <taxon>Elateriformia</taxon>
        <taxon>Buprestoidea</taxon>
        <taxon>Buprestidae</taxon>
        <taxon>Agrilinae</taxon>
        <taxon>Agrilus</taxon>
    </lineage>
</organism>
<sequence length="301" mass="33659">MTSKTRILLLIPFIFGVLPVRVTAEGVLITTENITAYLYTRANPDTPDFLHTNDLSDLRQSHFNSSLPNYIVFHGSVDNYLSSMYIKEPLLDVADVNLFLVDYSGPASNLTWRTQAIEDTGRIVTDYIQLILTEYSIDLHSITLVGFSMGTHICGQIGKLFNGNLDTIVALDPGDRPPIVIGSSRARYVHVIHTSITGIQTPVGHADYYANTNDQPGCNGNETCNHFRSTRFYAESLSTGGFTAVKCDSRESFVAGLCNGNEKSHLGGIILDRRYVRYCFIFICTVYNTRRSNFYARERLI</sequence>
<comment type="subcellular location">
    <subcellularLocation>
        <location evidence="1">Secreted</location>
    </subcellularLocation>
</comment>
<proteinExistence type="inferred from homology"/>
<gene>
    <name evidence="8" type="primary">LOC108739461</name>
</gene>
<dbReference type="PANTHER" id="PTHR11610:SF173">
    <property type="entry name" value="LIPASE DOMAIN-CONTAINING PROTEIN-RELATED"/>
    <property type="match status" value="1"/>
</dbReference>
<dbReference type="GO" id="GO:0017171">
    <property type="term" value="F:serine hydrolase activity"/>
    <property type="evidence" value="ECO:0007669"/>
    <property type="project" value="TreeGrafter"/>
</dbReference>
<evidence type="ECO:0000313" key="7">
    <source>
        <dbReference type="Proteomes" id="UP000192223"/>
    </source>
</evidence>
<dbReference type="STRING" id="224129.A0A1W4X7Q4"/>
<comment type="similarity">
    <text evidence="2 4">Belongs to the AB hydrolase superfamily. Lipase family.</text>
</comment>
<dbReference type="Gene3D" id="3.40.50.1820">
    <property type="entry name" value="alpha/beta hydrolase"/>
    <property type="match status" value="1"/>
</dbReference>
<dbReference type="InterPro" id="IPR029058">
    <property type="entry name" value="AB_hydrolase_fold"/>
</dbReference>
<reference evidence="8" key="1">
    <citation type="submission" date="2025-08" db="UniProtKB">
        <authorList>
            <consortium name="RefSeq"/>
        </authorList>
    </citation>
    <scope>IDENTIFICATION</scope>
    <source>
        <tissue evidence="8">Entire body</tissue>
    </source>
</reference>
<dbReference type="RefSeq" id="XP_018328867.1">
    <property type="nucleotide sequence ID" value="XM_018473365.2"/>
</dbReference>
<dbReference type="PANTHER" id="PTHR11610">
    <property type="entry name" value="LIPASE"/>
    <property type="match status" value="1"/>
</dbReference>
<dbReference type="KEGG" id="apln:108739461"/>